<dbReference type="GO" id="GO:0032426">
    <property type="term" value="C:stereocilium tip"/>
    <property type="evidence" value="ECO:0007669"/>
    <property type="project" value="TreeGrafter"/>
</dbReference>
<reference evidence="4" key="1">
    <citation type="submission" date="2025-08" db="UniProtKB">
        <authorList>
            <consortium name="Ensembl"/>
        </authorList>
    </citation>
    <scope>IDENTIFICATION</scope>
</reference>
<evidence type="ECO:0000313" key="4">
    <source>
        <dbReference type="Ensembl" id="ENSKMAP00000012388.1"/>
    </source>
</evidence>
<evidence type="ECO:0000256" key="1">
    <source>
        <dbReference type="ARBA" id="ARBA00022729"/>
    </source>
</evidence>
<name>A0A3Q3A7G2_KRYMA</name>
<reference evidence="4" key="2">
    <citation type="submission" date="2025-09" db="UniProtKB">
        <authorList>
            <consortium name="Ensembl"/>
        </authorList>
    </citation>
    <scope>IDENTIFICATION</scope>
</reference>
<dbReference type="GO" id="GO:0060091">
    <property type="term" value="C:kinocilium"/>
    <property type="evidence" value="ECO:0007669"/>
    <property type="project" value="TreeGrafter"/>
</dbReference>
<keyword evidence="5" id="KW-1185">Reference proteome</keyword>
<proteinExistence type="predicted"/>
<dbReference type="GO" id="GO:0007160">
    <property type="term" value="P:cell-matrix adhesion"/>
    <property type="evidence" value="ECO:0007669"/>
    <property type="project" value="TreeGrafter"/>
</dbReference>
<keyword evidence="1" id="KW-0732">Signal</keyword>
<keyword evidence="2" id="KW-0325">Glycoprotein</keyword>
<protein>
    <recommendedName>
        <fullName evidence="3">Stereocilin LRR domain-containing protein</fullName>
    </recommendedName>
</protein>
<evidence type="ECO:0000313" key="5">
    <source>
        <dbReference type="Proteomes" id="UP000264800"/>
    </source>
</evidence>
<dbReference type="OMA" id="VINCTHQ"/>
<dbReference type="Proteomes" id="UP000264800">
    <property type="component" value="Unplaced"/>
</dbReference>
<evidence type="ECO:0000256" key="2">
    <source>
        <dbReference type="ARBA" id="ARBA00023180"/>
    </source>
</evidence>
<dbReference type="AlphaFoldDB" id="A0A3Q3A7G2"/>
<dbReference type="InterPro" id="IPR026664">
    <property type="entry name" value="Stereocilin-rel"/>
</dbReference>
<dbReference type="GeneTree" id="ENSGT00950000182957"/>
<dbReference type="Ensembl" id="ENSKMAT00000012573.1">
    <property type="protein sequence ID" value="ENSKMAP00000012388.1"/>
    <property type="gene ID" value="ENSKMAG00000009289.1"/>
</dbReference>
<dbReference type="PANTHER" id="PTHR23412:SF14">
    <property type="entry name" value="STEREOCILIN-RELATED"/>
    <property type="match status" value="1"/>
</dbReference>
<feature type="domain" description="Stereocilin LRR" evidence="3">
    <location>
        <begin position="1"/>
        <end position="250"/>
    </location>
</feature>
<dbReference type="InterPro" id="IPR048992">
    <property type="entry name" value="Stereocilin_LRR"/>
</dbReference>
<organism evidence="4 5">
    <name type="scientific">Kryptolebias marmoratus</name>
    <name type="common">Mangrove killifish</name>
    <name type="synonym">Rivulus marmoratus</name>
    <dbReference type="NCBI Taxonomy" id="37003"/>
    <lineage>
        <taxon>Eukaryota</taxon>
        <taxon>Metazoa</taxon>
        <taxon>Chordata</taxon>
        <taxon>Craniata</taxon>
        <taxon>Vertebrata</taxon>
        <taxon>Euteleostomi</taxon>
        <taxon>Actinopterygii</taxon>
        <taxon>Neopterygii</taxon>
        <taxon>Teleostei</taxon>
        <taxon>Neoteleostei</taxon>
        <taxon>Acanthomorphata</taxon>
        <taxon>Ovalentaria</taxon>
        <taxon>Atherinomorphae</taxon>
        <taxon>Cyprinodontiformes</taxon>
        <taxon>Rivulidae</taxon>
        <taxon>Kryptolebias</taxon>
    </lineage>
</organism>
<dbReference type="STRING" id="37003.ENSKMAP00000012388"/>
<accession>A0A3Q3A7G2</accession>
<evidence type="ECO:0000259" key="3">
    <source>
        <dbReference type="Pfam" id="PF21058"/>
    </source>
</evidence>
<dbReference type="GO" id="GO:0009986">
    <property type="term" value="C:cell surface"/>
    <property type="evidence" value="ECO:0007669"/>
    <property type="project" value="TreeGrafter"/>
</dbReference>
<dbReference type="Pfam" id="PF21058">
    <property type="entry name" value="Stereocilin"/>
    <property type="match status" value="1"/>
</dbReference>
<dbReference type="PANTHER" id="PTHR23412">
    <property type="entry name" value="STEREOCILIN RELATED"/>
    <property type="match status" value="1"/>
</dbReference>
<sequence length="692" mass="76349">MPRDSIRSLVMSAEKDAVKRFISHMHQSWDQLHVETSQELQAMETMTAAFIHKFPRVTPELFVDLSQFIPFMSVSDIMSFPGASRGVVSKSPPSSHAVDPPVLPLRLTAIRDHSSEMKSPQKKAFVKRLLQSSVVGDVPTWPPYFLSSILPLLPYLPVSHFHQLTSQQVKALHEQLINGSFVSFFSDLYLSLANKVICRLGVLACYMDPAELGSYLQDSAVSSALWQQLSRCISKGLIDANGRVRVKVLTEVVSSLQAQFLFRKILDFKNITMKTLRDLGHIAGGMSCEFFRLWINDTDFTDLLQLVSELPAGARPALVRNELHRPSNGSSLAEGKIDGTLLDILGALLPFLDRDSLALVDRGALALRLEDMRSFCLPKEALRDIAVPVPSCADIRGTFPSAWTSAQLRRMSAEELKACVEVLGQDLALSSEQRRSLWVKLRQSLGPVRELRADQVLALGSVLTEMGDKELQDANLTHPGVLAHLGTLTGWTPQKMRAVTSGVMRKRRLKVEQLTAVDLATFGHLICGLNPSEIKRLSPYNLSVAVLFLRDMSLPCSEQQMEALTSRLSRPEAFGPVSAWGPEIFSEIGTLAAGLPDIVLSALLPEQVEGISPEAVALMPPRKMAVVLSAVQLSWLSPEQAWAVTGPQWAELDAEQRHAVGLARYEGDVLLELRGVSRASCLWGELRLLSCE</sequence>